<dbReference type="EMBL" id="JAGWCR010000004">
    <property type="protein sequence ID" value="MBS3648756.1"/>
    <property type="molecule type" value="Genomic_DNA"/>
</dbReference>
<comment type="caution">
    <text evidence="1">The sequence shown here is derived from an EMBL/GenBank/DDBJ whole genome shotgun (WGS) entry which is preliminary data.</text>
</comment>
<gene>
    <name evidence="1" type="ORF">KEU06_08955</name>
</gene>
<dbReference type="RefSeq" id="WP_188254320.1">
    <property type="nucleotide sequence ID" value="NZ_JABVCF010000004.1"/>
</dbReference>
<dbReference type="AlphaFoldDB" id="A0A942I8Z3"/>
<sequence>MAQPVAFAGQTDILGAPKGSAGVKPLPCYMDGSQVISAWQLSPEEIEEVLRTGIVWCFVMSSNQPPVYLTGTNPFPKTQN</sequence>
<protein>
    <submittedName>
        <fullName evidence="1">Uncharacterized protein</fullName>
    </submittedName>
</protein>
<name>A0A942I8Z3_9HYPH</name>
<reference evidence="1" key="1">
    <citation type="submission" date="2021-04" db="EMBL/GenBank/DDBJ databases">
        <title>Pseudaminobacter soli sp. nov., isolated from paddy soil contaminated by heavy metals.</title>
        <authorList>
            <person name="Zhang K."/>
        </authorList>
    </citation>
    <scope>NUCLEOTIDE SEQUENCE</scope>
    <source>
        <strain evidence="1">19-2017</strain>
    </source>
</reference>
<evidence type="ECO:0000313" key="1">
    <source>
        <dbReference type="EMBL" id="MBS3648756.1"/>
    </source>
</evidence>
<proteinExistence type="predicted"/>
<accession>A0A942I8Z3</accession>
<evidence type="ECO:0000313" key="2">
    <source>
        <dbReference type="Proteomes" id="UP000680348"/>
    </source>
</evidence>
<keyword evidence="2" id="KW-1185">Reference proteome</keyword>
<dbReference type="Proteomes" id="UP000680348">
    <property type="component" value="Unassembled WGS sequence"/>
</dbReference>
<organism evidence="1 2">
    <name type="scientific">Pseudaminobacter soli</name>
    <name type="common">ex Zhang et al. 2022</name>
    <dbReference type="NCBI Taxonomy" id="2831468"/>
    <lineage>
        <taxon>Bacteria</taxon>
        <taxon>Pseudomonadati</taxon>
        <taxon>Pseudomonadota</taxon>
        <taxon>Alphaproteobacteria</taxon>
        <taxon>Hyphomicrobiales</taxon>
        <taxon>Phyllobacteriaceae</taxon>
        <taxon>Pseudaminobacter</taxon>
    </lineage>
</organism>